<comment type="subcellular location">
    <subcellularLocation>
        <location evidence="1">Membrane</location>
        <topology evidence="1">Single-pass membrane protein</topology>
    </subcellularLocation>
</comment>
<feature type="region of interest" description="Disordered" evidence="16">
    <location>
        <begin position="607"/>
        <end position="632"/>
    </location>
</feature>
<dbReference type="FunFam" id="1.10.510.10:FF:001023">
    <property type="entry name" value="Os07g0541700 protein"/>
    <property type="match status" value="1"/>
</dbReference>
<evidence type="ECO:0000256" key="7">
    <source>
        <dbReference type="ARBA" id="ARBA00022737"/>
    </source>
</evidence>
<keyword evidence="7" id="KW-0677">Repeat</keyword>
<evidence type="ECO:0000256" key="17">
    <source>
        <dbReference type="SAM" id="Phobius"/>
    </source>
</evidence>
<dbReference type="Pfam" id="PF07714">
    <property type="entry name" value="PK_Tyr_Ser-Thr"/>
    <property type="match status" value="1"/>
</dbReference>
<dbReference type="InterPro" id="IPR000719">
    <property type="entry name" value="Prot_kinase_dom"/>
</dbReference>
<evidence type="ECO:0000256" key="13">
    <source>
        <dbReference type="ARBA" id="ARBA00023180"/>
    </source>
</evidence>
<dbReference type="PROSITE" id="PS50011">
    <property type="entry name" value="PROTEIN_KINASE_DOM"/>
    <property type="match status" value="1"/>
</dbReference>
<evidence type="ECO:0000256" key="2">
    <source>
        <dbReference type="ARBA" id="ARBA00012513"/>
    </source>
</evidence>
<keyword evidence="3" id="KW-0723">Serine/threonine-protein kinase</keyword>
<dbReference type="EC" id="2.7.11.1" evidence="2"/>
<evidence type="ECO:0000256" key="9">
    <source>
        <dbReference type="ARBA" id="ARBA00022777"/>
    </source>
</evidence>
<feature type="domain" description="Gnk2-homologous" evidence="20">
    <location>
        <begin position="39"/>
        <end position="144"/>
    </location>
</feature>
<evidence type="ECO:0000256" key="16">
    <source>
        <dbReference type="SAM" id="MobiDB-lite"/>
    </source>
</evidence>
<dbReference type="EMBL" id="CM009751">
    <property type="protein sequence ID" value="PUZ63468.1"/>
    <property type="molecule type" value="Genomic_DNA"/>
</dbReference>
<protein>
    <recommendedName>
        <fullName evidence="2">non-specific serine/threonine protein kinase</fullName>
        <ecNumber evidence="2">2.7.11.1</ecNumber>
    </recommendedName>
</protein>
<organism evidence="21 22">
    <name type="scientific">Panicum hallii var. hallii</name>
    <dbReference type="NCBI Taxonomy" id="1504633"/>
    <lineage>
        <taxon>Eukaryota</taxon>
        <taxon>Viridiplantae</taxon>
        <taxon>Streptophyta</taxon>
        <taxon>Embryophyta</taxon>
        <taxon>Tracheophyta</taxon>
        <taxon>Spermatophyta</taxon>
        <taxon>Magnoliopsida</taxon>
        <taxon>Liliopsida</taxon>
        <taxon>Poales</taxon>
        <taxon>Poaceae</taxon>
        <taxon>PACMAD clade</taxon>
        <taxon>Panicoideae</taxon>
        <taxon>Panicodae</taxon>
        <taxon>Paniceae</taxon>
        <taxon>Panicinae</taxon>
        <taxon>Panicum</taxon>
        <taxon>Panicum sect. Panicum</taxon>
    </lineage>
</organism>
<feature type="compositionally biased region" description="Low complexity" evidence="16">
    <location>
        <begin position="613"/>
        <end position="625"/>
    </location>
</feature>
<proteinExistence type="predicted"/>
<keyword evidence="8" id="KW-0547">Nucleotide-binding</keyword>
<dbReference type="GO" id="GO:0005524">
    <property type="term" value="F:ATP binding"/>
    <property type="evidence" value="ECO:0007669"/>
    <property type="project" value="UniProtKB-KW"/>
</dbReference>
<keyword evidence="10" id="KW-0067">ATP-binding</keyword>
<dbReference type="Gene3D" id="3.30.430.20">
    <property type="entry name" value="Gnk2 domain, C-X8-C-X2-C motif"/>
    <property type="match status" value="2"/>
</dbReference>
<dbReference type="GO" id="GO:0004674">
    <property type="term" value="F:protein serine/threonine kinase activity"/>
    <property type="evidence" value="ECO:0007669"/>
    <property type="project" value="UniProtKB-KW"/>
</dbReference>
<dbReference type="InterPro" id="IPR008271">
    <property type="entry name" value="Ser/Thr_kinase_AS"/>
</dbReference>
<dbReference type="CDD" id="cd23509">
    <property type="entry name" value="Gnk2-like"/>
    <property type="match status" value="2"/>
</dbReference>
<dbReference type="PROSITE" id="PS51473">
    <property type="entry name" value="GNK2"/>
    <property type="match status" value="2"/>
</dbReference>
<keyword evidence="13" id="KW-0325">Glycoprotein</keyword>
<dbReference type="Gene3D" id="3.30.200.20">
    <property type="entry name" value="Phosphorylase Kinase, domain 1"/>
    <property type="match status" value="1"/>
</dbReference>
<evidence type="ECO:0000259" key="19">
    <source>
        <dbReference type="PROSITE" id="PS50011"/>
    </source>
</evidence>
<keyword evidence="12 17" id="KW-0472">Membrane</keyword>
<dbReference type="GO" id="GO:0005886">
    <property type="term" value="C:plasma membrane"/>
    <property type="evidence" value="ECO:0007669"/>
    <property type="project" value="TreeGrafter"/>
</dbReference>
<feature type="chain" id="PRO_5015445215" description="non-specific serine/threonine protein kinase" evidence="18">
    <location>
        <begin position="35"/>
        <end position="632"/>
    </location>
</feature>
<evidence type="ECO:0000256" key="3">
    <source>
        <dbReference type="ARBA" id="ARBA00022527"/>
    </source>
</evidence>
<name>A0A2T7E6K9_9POAL</name>
<feature type="signal peptide" evidence="18">
    <location>
        <begin position="1"/>
        <end position="34"/>
    </location>
</feature>
<comment type="catalytic activity">
    <reaction evidence="15">
        <text>L-seryl-[protein] + ATP = O-phospho-L-seryl-[protein] + ADP + H(+)</text>
        <dbReference type="Rhea" id="RHEA:17989"/>
        <dbReference type="Rhea" id="RHEA-COMP:9863"/>
        <dbReference type="Rhea" id="RHEA-COMP:11604"/>
        <dbReference type="ChEBI" id="CHEBI:15378"/>
        <dbReference type="ChEBI" id="CHEBI:29999"/>
        <dbReference type="ChEBI" id="CHEBI:30616"/>
        <dbReference type="ChEBI" id="CHEBI:83421"/>
        <dbReference type="ChEBI" id="CHEBI:456216"/>
        <dbReference type="EC" id="2.7.11.1"/>
    </reaction>
</comment>
<dbReference type="Pfam" id="PF01657">
    <property type="entry name" value="Stress-antifung"/>
    <property type="match status" value="2"/>
</dbReference>
<dbReference type="InterPro" id="IPR038408">
    <property type="entry name" value="GNK2_sf"/>
</dbReference>
<evidence type="ECO:0000256" key="14">
    <source>
        <dbReference type="ARBA" id="ARBA00047899"/>
    </source>
</evidence>
<reference evidence="21 22" key="1">
    <citation type="submission" date="2018-04" db="EMBL/GenBank/DDBJ databases">
        <title>WGS assembly of Panicum hallii var. hallii HAL2.</title>
        <authorList>
            <person name="Lovell J."/>
            <person name="Jenkins J."/>
            <person name="Lowry D."/>
            <person name="Mamidi S."/>
            <person name="Sreedasyam A."/>
            <person name="Weng X."/>
            <person name="Barry K."/>
            <person name="Bonette J."/>
            <person name="Campitelli B."/>
            <person name="Daum C."/>
            <person name="Gordon S."/>
            <person name="Gould B."/>
            <person name="Lipzen A."/>
            <person name="MacQueen A."/>
            <person name="Palacio-Mejia J."/>
            <person name="Plott C."/>
            <person name="Shakirov E."/>
            <person name="Shu S."/>
            <person name="Yoshinaga Y."/>
            <person name="Zane M."/>
            <person name="Rokhsar D."/>
            <person name="Grimwood J."/>
            <person name="Schmutz J."/>
            <person name="Juenger T."/>
        </authorList>
    </citation>
    <scope>NUCLEOTIDE SEQUENCE [LARGE SCALE GENOMIC DNA]</scope>
    <source>
        <strain evidence="22">cv. HAL2</strain>
    </source>
</reference>
<evidence type="ECO:0000256" key="6">
    <source>
        <dbReference type="ARBA" id="ARBA00022729"/>
    </source>
</evidence>
<dbReference type="PANTHER" id="PTHR27002:SF126">
    <property type="entry name" value="CYSTEINE-RICH RECEPTOR-LIKE PROTEIN KINASE 6"/>
    <property type="match status" value="1"/>
</dbReference>
<feature type="transmembrane region" description="Helical" evidence="17">
    <location>
        <begin position="290"/>
        <end position="310"/>
    </location>
</feature>
<evidence type="ECO:0000259" key="20">
    <source>
        <dbReference type="PROSITE" id="PS51473"/>
    </source>
</evidence>
<evidence type="ECO:0000256" key="5">
    <source>
        <dbReference type="ARBA" id="ARBA00022692"/>
    </source>
</evidence>
<dbReference type="InterPro" id="IPR011009">
    <property type="entry name" value="Kinase-like_dom_sf"/>
</dbReference>
<comment type="catalytic activity">
    <reaction evidence="14">
        <text>L-threonyl-[protein] + ATP = O-phospho-L-threonyl-[protein] + ADP + H(+)</text>
        <dbReference type="Rhea" id="RHEA:46608"/>
        <dbReference type="Rhea" id="RHEA-COMP:11060"/>
        <dbReference type="Rhea" id="RHEA-COMP:11605"/>
        <dbReference type="ChEBI" id="CHEBI:15378"/>
        <dbReference type="ChEBI" id="CHEBI:30013"/>
        <dbReference type="ChEBI" id="CHEBI:30616"/>
        <dbReference type="ChEBI" id="CHEBI:61977"/>
        <dbReference type="ChEBI" id="CHEBI:456216"/>
        <dbReference type="EC" id="2.7.11.1"/>
    </reaction>
</comment>
<evidence type="ECO:0000256" key="11">
    <source>
        <dbReference type="ARBA" id="ARBA00022989"/>
    </source>
</evidence>
<gene>
    <name evidence="21" type="ORF">GQ55_3G069900</name>
</gene>
<sequence>MADRWKAHCFSPRLAGVGAAFLLAALHAPLPALAQEEPPPWLLCGFDNSGIYTENSTYEANINRLATILPRNASSSPVLYASDSAGSVPDRVHTLAASRGDATAATCESCVAAAFLGAQRRCPLAKDVLIFDGLCQLRYSNRMFFRDRDNFVTTRRVVGSPIGNPTKTAAFDAAVRLLVNATADYAAAGNLSRRFATEEMGFDGDESRRHPRIYALSQCTPDGRVDNCRSCLSLIVGELPTYFSGRNGGGIFGTWCILSLPTYVAASPAPAPALPATTSQGKARNKTGKVLSIVMPTIAALLAITVICFWKRRRRSLVPYFRPYSASSDDIQGADMLLLDLSTLRVATNDSAVSKIVVLPDGQEIAVKRLCQSSRQGIGELKSELVLVAKLHHKNLLRLVGVCLQEHEKILVYEYVPNRSLDTILFESERNKELDWGKRLKIINGIARGLQYLHEDSQLKIVHRDLKASNILLDSDYVPNISDFGLAKNFGGDQSKILCSCHGGYMAPEYAMRSLYSIKSDAFSFGVLVLEIVTGRSSTGLYDSEQALNLVWEHWSRGDVVRLVDPSLGDHPPIEQTLKSKPAGRPMMSWVNVMLSSSTVRIPPLSSRPAFCPDDGSSGASPAASITELMPR</sequence>
<keyword evidence="11 17" id="KW-1133">Transmembrane helix</keyword>
<keyword evidence="5 17" id="KW-0812">Transmembrane</keyword>
<dbReference type="Gramene" id="PUZ63468">
    <property type="protein sequence ID" value="PUZ63468"/>
    <property type="gene ID" value="GQ55_3G069900"/>
</dbReference>
<dbReference type="InterPro" id="IPR002902">
    <property type="entry name" value="GNK2"/>
</dbReference>
<evidence type="ECO:0000256" key="18">
    <source>
        <dbReference type="SAM" id="SignalP"/>
    </source>
</evidence>
<dbReference type="AlphaFoldDB" id="A0A2T7E6K9"/>
<dbReference type="SMART" id="SM00220">
    <property type="entry name" value="S_TKc"/>
    <property type="match status" value="1"/>
</dbReference>
<dbReference type="STRING" id="1504633.A0A2T7E6K9"/>
<accession>A0A2T7E6K9</accession>
<feature type="domain" description="Gnk2-homologous" evidence="20">
    <location>
        <begin position="153"/>
        <end position="265"/>
    </location>
</feature>
<dbReference type="Gene3D" id="1.10.510.10">
    <property type="entry name" value="Transferase(Phosphotransferase) domain 1"/>
    <property type="match status" value="1"/>
</dbReference>
<evidence type="ECO:0000256" key="15">
    <source>
        <dbReference type="ARBA" id="ARBA00048679"/>
    </source>
</evidence>
<dbReference type="Proteomes" id="UP000244336">
    <property type="component" value="Chromosome 3"/>
</dbReference>
<evidence type="ECO:0000256" key="1">
    <source>
        <dbReference type="ARBA" id="ARBA00004167"/>
    </source>
</evidence>
<evidence type="ECO:0000256" key="12">
    <source>
        <dbReference type="ARBA" id="ARBA00023136"/>
    </source>
</evidence>
<evidence type="ECO:0000313" key="21">
    <source>
        <dbReference type="EMBL" id="PUZ63468.1"/>
    </source>
</evidence>
<keyword evidence="6 18" id="KW-0732">Signal</keyword>
<keyword evidence="9" id="KW-0418">Kinase</keyword>
<keyword evidence="4" id="KW-0808">Transferase</keyword>
<dbReference type="OrthoDB" id="688481at2759"/>
<evidence type="ECO:0000256" key="8">
    <source>
        <dbReference type="ARBA" id="ARBA00022741"/>
    </source>
</evidence>
<feature type="domain" description="Protein kinase" evidence="19">
    <location>
        <begin position="342"/>
        <end position="595"/>
    </location>
</feature>
<evidence type="ECO:0000256" key="4">
    <source>
        <dbReference type="ARBA" id="ARBA00022679"/>
    </source>
</evidence>
<keyword evidence="22" id="KW-1185">Reference proteome</keyword>
<evidence type="ECO:0000256" key="10">
    <source>
        <dbReference type="ARBA" id="ARBA00022840"/>
    </source>
</evidence>
<dbReference type="PANTHER" id="PTHR27002">
    <property type="entry name" value="RECEPTOR-LIKE SERINE/THREONINE-PROTEIN KINASE SD1-8"/>
    <property type="match status" value="1"/>
</dbReference>
<dbReference type="PROSITE" id="PS00108">
    <property type="entry name" value="PROTEIN_KINASE_ST"/>
    <property type="match status" value="1"/>
</dbReference>
<evidence type="ECO:0000313" key="22">
    <source>
        <dbReference type="Proteomes" id="UP000244336"/>
    </source>
</evidence>
<dbReference type="SUPFAM" id="SSF56112">
    <property type="entry name" value="Protein kinase-like (PK-like)"/>
    <property type="match status" value="1"/>
</dbReference>
<dbReference type="InterPro" id="IPR001245">
    <property type="entry name" value="Ser-Thr/Tyr_kinase_cat_dom"/>
</dbReference>